<evidence type="ECO:0008006" key="5">
    <source>
        <dbReference type="Google" id="ProtNLM"/>
    </source>
</evidence>
<evidence type="ECO:0000313" key="4">
    <source>
        <dbReference type="Proteomes" id="UP000294335"/>
    </source>
</evidence>
<accession>A0AAQ1P6L3</accession>
<feature type="compositionally biased region" description="Low complexity" evidence="2">
    <location>
        <begin position="8"/>
        <end position="25"/>
    </location>
</feature>
<dbReference type="Proteomes" id="UP000294335">
    <property type="component" value="Unassembled WGS sequence"/>
</dbReference>
<name>A0AAQ1P6L3_9PSED</name>
<keyword evidence="4" id="KW-1185">Reference proteome</keyword>
<evidence type="ECO:0000313" key="3">
    <source>
        <dbReference type="EMBL" id="SPO60801.1"/>
    </source>
</evidence>
<dbReference type="EMBL" id="OPYN01000103">
    <property type="protein sequence ID" value="SPO60801.1"/>
    <property type="molecule type" value="Genomic_DNA"/>
</dbReference>
<proteinExistence type="predicted"/>
<keyword evidence="1" id="KW-0175">Coiled coil</keyword>
<dbReference type="AlphaFoldDB" id="A0AAQ1P6L3"/>
<reference evidence="3 4" key="1">
    <citation type="submission" date="2018-02" db="EMBL/GenBank/DDBJ databases">
        <authorList>
            <person name="Dubost A."/>
        </authorList>
    </citation>
    <scope>NUCLEOTIDE SEQUENCE [LARGE SCALE GENOMIC DNA]</scope>
    <source>
        <strain evidence="4">JV551A3</strain>
    </source>
</reference>
<sequence>MTGIAAVSIRTTTQAASTIQATDSQDAQKTEESAAGAQADTSKVTGGGQAQGAQGSGESSEPAHIRQLREMIKKLQKQLAEEQKQLAQLMAQKMDETTKLAAVTGKQASIATINGEIMQATAQLLEALQKTGGSSAGGMVSTTA</sequence>
<feature type="region of interest" description="Disordered" evidence="2">
    <location>
        <begin position="1"/>
        <end position="63"/>
    </location>
</feature>
<feature type="compositionally biased region" description="Low complexity" evidence="2">
    <location>
        <begin position="51"/>
        <end position="60"/>
    </location>
</feature>
<organism evidence="3 4">
    <name type="scientific">Pseudomonas inefficax</name>
    <dbReference type="NCBI Taxonomy" id="2078786"/>
    <lineage>
        <taxon>Bacteria</taxon>
        <taxon>Pseudomonadati</taxon>
        <taxon>Pseudomonadota</taxon>
        <taxon>Gammaproteobacteria</taxon>
        <taxon>Pseudomonadales</taxon>
        <taxon>Pseudomonadaceae</taxon>
        <taxon>Pseudomonas</taxon>
    </lineage>
</organism>
<gene>
    <name evidence="3" type="ORF">JV551A3_V1_1030018</name>
</gene>
<dbReference type="RefSeq" id="WP_133973572.1">
    <property type="nucleotide sequence ID" value="NZ_OPYN01000103.1"/>
</dbReference>
<evidence type="ECO:0000256" key="2">
    <source>
        <dbReference type="SAM" id="MobiDB-lite"/>
    </source>
</evidence>
<comment type="caution">
    <text evidence="3">The sequence shown here is derived from an EMBL/GenBank/DDBJ whole genome shotgun (WGS) entry which is preliminary data.</text>
</comment>
<protein>
    <recommendedName>
        <fullName evidence="5">FlxA-like protein</fullName>
    </recommendedName>
</protein>
<evidence type="ECO:0000256" key="1">
    <source>
        <dbReference type="SAM" id="Coils"/>
    </source>
</evidence>
<feature type="coiled-coil region" evidence="1">
    <location>
        <begin position="65"/>
        <end position="99"/>
    </location>
</feature>